<sequence>MPNENVVAFTKKKHPWQTGIDEILAQKPIQPSRISFVIEGILVTEFSHRDNNALVRGEIIERTKEIIDYTCQQLESLGELSIMNMLESIRDDPLSGF</sequence>
<evidence type="ECO:0000313" key="2">
    <source>
        <dbReference type="Proteomes" id="UP000260311"/>
    </source>
</evidence>
<proteinExistence type="predicted"/>
<protein>
    <submittedName>
        <fullName evidence="1">Uncharacterized protein</fullName>
    </submittedName>
</protein>
<name>A0A384ZS19_9CAUD</name>
<evidence type="ECO:0000313" key="1">
    <source>
        <dbReference type="EMBL" id="AXC34452.1"/>
    </source>
</evidence>
<dbReference type="EMBL" id="MH375644">
    <property type="protein sequence ID" value="AXC34452.1"/>
    <property type="molecule type" value="Genomic_DNA"/>
</dbReference>
<dbReference type="RefSeq" id="YP_009838298.1">
    <property type="nucleotide sequence ID" value="NC_048709.1"/>
</dbReference>
<dbReference type="KEGG" id="vg:55608530"/>
<organism evidence="1 2">
    <name type="scientific">Vibrio phage YC</name>
    <dbReference type="NCBI Taxonomy" id="2267403"/>
    <lineage>
        <taxon>Viruses</taxon>
        <taxon>Duplodnaviria</taxon>
        <taxon>Heunggongvirae</taxon>
        <taxon>Uroviricota</taxon>
        <taxon>Caudoviricetes</taxon>
        <taxon>Pantevenvirales</taxon>
        <taxon>Ackermannviridae</taxon>
        <taxon>Campanilevirus</taxon>
        <taxon>Campanilevirus YC</taxon>
    </lineage>
</organism>
<keyword evidence="2" id="KW-1185">Reference proteome</keyword>
<reference evidence="1 2" key="1">
    <citation type="submission" date="2018-05" db="EMBL/GenBank/DDBJ databases">
        <title>The genome of Vibrio coralliilyticus phage YC.</title>
        <authorList>
            <person name="Benler S."/>
        </authorList>
    </citation>
    <scope>NUCLEOTIDE SEQUENCE [LARGE SCALE GENOMIC DNA]</scope>
</reference>
<accession>A0A384ZS19</accession>
<dbReference type="GeneID" id="55608530"/>
<dbReference type="Proteomes" id="UP000260311">
    <property type="component" value="Segment"/>
</dbReference>